<comment type="similarity">
    <text evidence="2">Belongs to the universal ribosomal protein uL29 family.</text>
</comment>
<dbReference type="STRING" id="77020.A0A0M9VNF3"/>
<evidence type="ECO:0000256" key="7">
    <source>
        <dbReference type="ARBA" id="ARBA00035399"/>
    </source>
</evidence>
<feature type="chain" id="PRO_5005839371" description="Large ribosomal subunit protein uL29m" evidence="9">
    <location>
        <begin position="26"/>
        <end position="232"/>
    </location>
</feature>
<evidence type="ECO:0000256" key="8">
    <source>
        <dbReference type="SAM" id="MobiDB-lite"/>
    </source>
</evidence>
<comment type="caution">
    <text evidence="10">The sequence shown here is derived from an EMBL/GenBank/DDBJ whole genome shotgun (WGS) entry which is preliminary data.</text>
</comment>
<keyword evidence="9" id="KW-0732">Signal</keyword>
<dbReference type="AlphaFoldDB" id="A0A0M9VNF3"/>
<dbReference type="Gene3D" id="6.10.330.20">
    <property type="match status" value="1"/>
</dbReference>
<dbReference type="OrthoDB" id="270763at2759"/>
<name>A0A0M9VNF3_9BASI</name>
<evidence type="ECO:0000313" key="10">
    <source>
        <dbReference type="EMBL" id="KOS13265.1"/>
    </source>
</evidence>
<dbReference type="InterPro" id="IPR038340">
    <property type="entry name" value="MRP-L47_sf"/>
</dbReference>
<feature type="signal peptide" evidence="9">
    <location>
        <begin position="1"/>
        <end position="25"/>
    </location>
</feature>
<evidence type="ECO:0000313" key="11">
    <source>
        <dbReference type="Proteomes" id="UP000037751"/>
    </source>
</evidence>
<dbReference type="RefSeq" id="XP_017990897.1">
    <property type="nucleotide sequence ID" value="XM_018136167.1"/>
</dbReference>
<sequence length="232" mass="26571">MSSSPFHRRWTIMSLLQFWVPRLTRLNTTARSSTRALHNTSAALQAPRPLTMIPKAHILSGTATPKTPLDVAKAYPDHPLMQFFQQVPTEIAKEGTDGRHADQRETLAVPAAVTESDLSKDHTSRAWLAPELRRKSSTDLHTLWYVLLMERNRLATSWEELKRHHAEGSAHMLGQSLSYRHHRVRKSMARIKYVLNERRLALMEAQRQAREDVDIPADEAEESLFEDAPRTL</sequence>
<dbReference type="GO" id="GO:0005762">
    <property type="term" value="C:mitochondrial large ribosomal subunit"/>
    <property type="evidence" value="ECO:0007669"/>
    <property type="project" value="TreeGrafter"/>
</dbReference>
<dbReference type="PANTHER" id="PTHR21183:SF18">
    <property type="entry name" value="LARGE RIBOSOMAL SUBUNIT PROTEIN UL29M"/>
    <property type="match status" value="1"/>
</dbReference>
<dbReference type="VEuPathDB" id="FungiDB:Malapachy_1665"/>
<dbReference type="InterPro" id="IPR010729">
    <property type="entry name" value="Ribosomal_uL29_mit"/>
</dbReference>
<evidence type="ECO:0000256" key="5">
    <source>
        <dbReference type="ARBA" id="ARBA00023274"/>
    </source>
</evidence>
<gene>
    <name evidence="10" type="ORF">Malapachy_1665</name>
</gene>
<keyword evidence="11" id="KW-1185">Reference proteome</keyword>
<organism evidence="10 11">
    <name type="scientific">Malassezia pachydermatis</name>
    <dbReference type="NCBI Taxonomy" id="77020"/>
    <lineage>
        <taxon>Eukaryota</taxon>
        <taxon>Fungi</taxon>
        <taxon>Dikarya</taxon>
        <taxon>Basidiomycota</taxon>
        <taxon>Ustilaginomycotina</taxon>
        <taxon>Malasseziomycetes</taxon>
        <taxon>Malasseziales</taxon>
        <taxon>Malasseziaceae</taxon>
        <taxon>Malassezia</taxon>
    </lineage>
</organism>
<evidence type="ECO:0000256" key="3">
    <source>
        <dbReference type="ARBA" id="ARBA00022980"/>
    </source>
</evidence>
<feature type="region of interest" description="Disordered" evidence="8">
    <location>
        <begin position="213"/>
        <end position="232"/>
    </location>
</feature>
<evidence type="ECO:0000256" key="2">
    <source>
        <dbReference type="ARBA" id="ARBA00009254"/>
    </source>
</evidence>
<keyword evidence="4" id="KW-0496">Mitochondrion</keyword>
<dbReference type="GO" id="GO:0003735">
    <property type="term" value="F:structural constituent of ribosome"/>
    <property type="evidence" value="ECO:0007669"/>
    <property type="project" value="InterPro"/>
</dbReference>
<dbReference type="PANTHER" id="PTHR21183">
    <property type="entry name" value="RIBOSOMAL PROTEIN L47, MITOCHONDRIAL-RELATED"/>
    <property type="match status" value="1"/>
</dbReference>
<reference evidence="10 11" key="1">
    <citation type="submission" date="2015-07" db="EMBL/GenBank/DDBJ databases">
        <title>Draft Genome Sequence of Malassezia furfur CBS1878 and Malassezia pachydermatis CBS1879.</title>
        <authorList>
            <person name="Triana S."/>
            <person name="Ohm R."/>
            <person name="Gonzalez A."/>
            <person name="DeCock H."/>
            <person name="Restrepo S."/>
            <person name="Celis A."/>
        </authorList>
    </citation>
    <scope>NUCLEOTIDE SEQUENCE [LARGE SCALE GENOMIC DNA]</scope>
    <source>
        <strain evidence="10 11">CBS 1879</strain>
    </source>
</reference>
<proteinExistence type="inferred from homology"/>
<keyword evidence="5" id="KW-0687">Ribonucleoprotein</keyword>
<feature type="compositionally biased region" description="Acidic residues" evidence="8">
    <location>
        <begin position="214"/>
        <end position="225"/>
    </location>
</feature>
<evidence type="ECO:0000256" key="9">
    <source>
        <dbReference type="SAM" id="SignalP"/>
    </source>
</evidence>
<evidence type="ECO:0000256" key="4">
    <source>
        <dbReference type="ARBA" id="ARBA00023128"/>
    </source>
</evidence>
<dbReference type="GO" id="GO:0032543">
    <property type="term" value="P:mitochondrial translation"/>
    <property type="evidence" value="ECO:0007669"/>
    <property type="project" value="TreeGrafter"/>
</dbReference>
<protein>
    <recommendedName>
        <fullName evidence="6">Large ribosomal subunit protein uL29m</fullName>
    </recommendedName>
    <alternativeName>
        <fullName evidence="7">54S ribosomal protein L4, mitochondrial</fullName>
    </alternativeName>
</protein>
<dbReference type="GeneID" id="28728042"/>
<evidence type="ECO:0000256" key="6">
    <source>
        <dbReference type="ARBA" id="ARBA00035289"/>
    </source>
</evidence>
<evidence type="ECO:0000256" key="1">
    <source>
        <dbReference type="ARBA" id="ARBA00004173"/>
    </source>
</evidence>
<accession>A0A0M9VNF3</accession>
<keyword evidence="3" id="KW-0689">Ribosomal protein</keyword>
<dbReference type="EMBL" id="LGAV01000007">
    <property type="protein sequence ID" value="KOS13265.1"/>
    <property type="molecule type" value="Genomic_DNA"/>
</dbReference>
<dbReference type="Pfam" id="PF06984">
    <property type="entry name" value="MRP-L47"/>
    <property type="match status" value="1"/>
</dbReference>
<dbReference type="Proteomes" id="UP000037751">
    <property type="component" value="Unassembled WGS sequence"/>
</dbReference>
<comment type="subcellular location">
    <subcellularLocation>
        <location evidence="1">Mitochondrion</location>
    </subcellularLocation>
</comment>